<protein>
    <submittedName>
        <fullName evidence="1">Uncharacterized protein</fullName>
    </submittedName>
</protein>
<keyword evidence="2" id="KW-1185">Reference proteome</keyword>
<comment type="caution">
    <text evidence="1">The sequence shown here is derived from an EMBL/GenBank/DDBJ whole genome shotgun (WGS) entry which is preliminary data.</text>
</comment>
<gene>
    <name evidence="1" type="ORF">R3W88_019367</name>
</gene>
<dbReference type="EMBL" id="JAWPEI010000010">
    <property type="protein sequence ID" value="KAK4713460.1"/>
    <property type="molecule type" value="Genomic_DNA"/>
</dbReference>
<dbReference type="AlphaFoldDB" id="A0AAV9KLG3"/>
<proteinExistence type="predicted"/>
<sequence>MLLSSRIRTGLVKTLFIPNNSQMLQLLIIRLLARLDSAPTSGIPPGTNGFERFVRLAPSRFNDIAREKAYDFLTRYHDRLFNLGILEAHGVSYTSMNFQEWPRNTEISSCL</sequence>
<reference evidence="1 2" key="1">
    <citation type="submission" date="2023-10" db="EMBL/GenBank/DDBJ databases">
        <title>Genome-Wide Identification Analysis in wild type Solanum Pinnatisectum Reveals Some Genes Defensing Phytophthora Infestans.</title>
        <authorList>
            <person name="Sun C."/>
        </authorList>
    </citation>
    <scope>NUCLEOTIDE SEQUENCE [LARGE SCALE GENOMIC DNA]</scope>
    <source>
        <strain evidence="1">LQN</strain>
        <tissue evidence="1">Leaf</tissue>
    </source>
</reference>
<accession>A0AAV9KLG3</accession>
<dbReference type="Proteomes" id="UP001311915">
    <property type="component" value="Unassembled WGS sequence"/>
</dbReference>
<evidence type="ECO:0000313" key="2">
    <source>
        <dbReference type="Proteomes" id="UP001311915"/>
    </source>
</evidence>
<name>A0AAV9KLG3_9SOLN</name>
<evidence type="ECO:0000313" key="1">
    <source>
        <dbReference type="EMBL" id="KAK4713460.1"/>
    </source>
</evidence>
<organism evidence="1 2">
    <name type="scientific">Solanum pinnatisectum</name>
    <name type="common">tansyleaf nightshade</name>
    <dbReference type="NCBI Taxonomy" id="50273"/>
    <lineage>
        <taxon>Eukaryota</taxon>
        <taxon>Viridiplantae</taxon>
        <taxon>Streptophyta</taxon>
        <taxon>Embryophyta</taxon>
        <taxon>Tracheophyta</taxon>
        <taxon>Spermatophyta</taxon>
        <taxon>Magnoliopsida</taxon>
        <taxon>eudicotyledons</taxon>
        <taxon>Gunneridae</taxon>
        <taxon>Pentapetalae</taxon>
        <taxon>asterids</taxon>
        <taxon>lamiids</taxon>
        <taxon>Solanales</taxon>
        <taxon>Solanaceae</taxon>
        <taxon>Solanoideae</taxon>
        <taxon>Solaneae</taxon>
        <taxon>Solanum</taxon>
    </lineage>
</organism>